<gene>
    <name evidence="3" type="ORF">GCM10009430_32570</name>
</gene>
<proteinExistence type="predicted"/>
<name>A0ABP3U7B4_9FLAO</name>
<evidence type="ECO:0000313" key="3">
    <source>
        <dbReference type="EMBL" id="GAA0726034.1"/>
    </source>
</evidence>
<protein>
    <recommendedName>
        <fullName evidence="2">Integrase catalytic domain-containing protein</fullName>
    </recommendedName>
</protein>
<accession>A0ABP3U7B4</accession>
<organism evidence="3 4">
    <name type="scientific">Aquimarina litoralis</name>
    <dbReference type="NCBI Taxonomy" id="584605"/>
    <lineage>
        <taxon>Bacteria</taxon>
        <taxon>Pseudomonadati</taxon>
        <taxon>Bacteroidota</taxon>
        <taxon>Flavobacteriia</taxon>
        <taxon>Flavobacteriales</taxon>
        <taxon>Flavobacteriaceae</taxon>
        <taxon>Aquimarina</taxon>
    </lineage>
</organism>
<dbReference type="EMBL" id="BAAAGE010000003">
    <property type="protein sequence ID" value="GAA0726034.1"/>
    <property type="molecule type" value="Genomic_DNA"/>
</dbReference>
<sequence>MFRQKHNTNIFRTRKTNANGYIERFNRTFREDVLDAYLFHSRKQFQMISDETITDYNNNHPHESLGGESPREFGKRKIPLLV</sequence>
<feature type="region of interest" description="Disordered" evidence="1">
    <location>
        <begin position="59"/>
        <end position="82"/>
    </location>
</feature>
<dbReference type="PANTHER" id="PTHR47515">
    <property type="entry name" value="LOW CALCIUM RESPONSE LOCUS PROTEIN T"/>
    <property type="match status" value="1"/>
</dbReference>
<dbReference type="SUPFAM" id="SSF53098">
    <property type="entry name" value="Ribonuclease H-like"/>
    <property type="match status" value="1"/>
</dbReference>
<dbReference type="PROSITE" id="PS50994">
    <property type="entry name" value="INTEGRASE"/>
    <property type="match status" value="1"/>
</dbReference>
<reference evidence="4" key="1">
    <citation type="journal article" date="2019" name="Int. J. Syst. Evol. Microbiol.">
        <title>The Global Catalogue of Microorganisms (GCM) 10K type strain sequencing project: providing services to taxonomists for standard genome sequencing and annotation.</title>
        <authorList>
            <consortium name="The Broad Institute Genomics Platform"/>
            <consortium name="The Broad Institute Genome Sequencing Center for Infectious Disease"/>
            <person name="Wu L."/>
            <person name="Ma J."/>
        </authorList>
    </citation>
    <scope>NUCLEOTIDE SEQUENCE [LARGE SCALE GENOMIC DNA]</scope>
    <source>
        <strain evidence="4">JCM 15974</strain>
    </source>
</reference>
<keyword evidence="4" id="KW-1185">Reference proteome</keyword>
<evidence type="ECO:0000256" key="1">
    <source>
        <dbReference type="SAM" id="MobiDB-lite"/>
    </source>
</evidence>
<evidence type="ECO:0000313" key="4">
    <source>
        <dbReference type="Proteomes" id="UP001501758"/>
    </source>
</evidence>
<dbReference type="PANTHER" id="PTHR47515:SF3">
    <property type="entry name" value="INTEGRASE CORE DOMAIN PROTEIN"/>
    <property type="match status" value="1"/>
</dbReference>
<dbReference type="InterPro" id="IPR036397">
    <property type="entry name" value="RNaseH_sf"/>
</dbReference>
<dbReference type="InterPro" id="IPR012337">
    <property type="entry name" value="RNaseH-like_sf"/>
</dbReference>
<dbReference type="Proteomes" id="UP001501758">
    <property type="component" value="Unassembled WGS sequence"/>
</dbReference>
<evidence type="ECO:0000259" key="2">
    <source>
        <dbReference type="PROSITE" id="PS50994"/>
    </source>
</evidence>
<comment type="caution">
    <text evidence="3">The sequence shown here is derived from an EMBL/GenBank/DDBJ whole genome shotgun (WGS) entry which is preliminary data.</text>
</comment>
<dbReference type="Gene3D" id="3.30.420.10">
    <property type="entry name" value="Ribonuclease H-like superfamily/Ribonuclease H"/>
    <property type="match status" value="1"/>
</dbReference>
<dbReference type="InterPro" id="IPR001584">
    <property type="entry name" value="Integrase_cat-core"/>
</dbReference>
<feature type="domain" description="Integrase catalytic" evidence="2">
    <location>
        <begin position="1"/>
        <end position="78"/>
    </location>
</feature>
<feature type="compositionally biased region" description="Basic and acidic residues" evidence="1">
    <location>
        <begin position="60"/>
        <end position="75"/>
    </location>
</feature>
<dbReference type="Pfam" id="PF13683">
    <property type="entry name" value="rve_3"/>
    <property type="match status" value="1"/>
</dbReference>